<protein>
    <submittedName>
        <fullName evidence="1">Uncharacterized protein</fullName>
    </submittedName>
</protein>
<gene>
    <name evidence="1" type="ORF">HUW48_17245</name>
</gene>
<evidence type="ECO:0000313" key="1">
    <source>
        <dbReference type="EMBL" id="QMU29666.1"/>
    </source>
</evidence>
<dbReference type="EMBL" id="CP055153">
    <property type="protein sequence ID" value="QMU29666.1"/>
    <property type="molecule type" value="Genomic_DNA"/>
</dbReference>
<organism evidence="1 2">
    <name type="scientific">Adhaeribacter radiodurans</name>
    <dbReference type="NCBI Taxonomy" id="2745197"/>
    <lineage>
        <taxon>Bacteria</taxon>
        <taxon>Pseudomonadati</taxon>
        <taxon>Bacteroidota</taxon>
        <taxon>Cytophagia</taxon>
        <taxon>Cytophagales</taxon>
        <taxon>Hymenobacteraceae</taxon>
        <taxon>Adhaeribacter</taxon>
    </lineage>
</organism>
<evidence type="ECO:0000313" key="2">
    <source>
        <dbReference type="Proteomes" id="UP000514509"/>
    </source>
</evidence>
<reference evidence="1 2" key="2">
    <citation type="submission" date="2020-08" db="EMBL/GenBank/DDBJ databases">
        <title>Adhaeribacter dokdonensis sp. nov., isolated from the rhizosphere of Elymus tsukushiensis, a plant native to the Dokdo Islands, Republic of Korea.</title>
        <authorList>
            <person name="Ghim S.Y."/>
        </authorList>
    </citation>
    <scope>NUCLEOTIDE SEQUENCE [LARGE SCALE GENOMIC DNA]</scope>
    <source>
        <strain evidence="1 2">KUDC8001</strain>
    </source>
</reference>
<accession>A0A7L7L9Z6</accession>
<keyword evidence="2" id="KW-1185">Reference proteome</keyword>
<dbReference type="RefSeq" id="WP_182412126.1">
    <property type="nucleotide sequence ID" value="NZ_CP055153.1"/>
</dbReference>
<dbReference type="KEGG" id="add:HUW48_17245"/>
<name>A0A7L7L9Z6_9BACT</name>
<reference evidence="1 2" key="1">
    <citation type="submission" date="2020-06" db="EMBL/GenBank/DDBJ databases">
        <authorList>
            <person name="Hwang Y.J."/>
        </authorList>
    </citation>
    <scope>NUCLEOTIDE SEQUENCE [LARGE SCALE GENOMIC DNA]</scope>
    <source>
        <strain evidence="1 2">KUDC8001</strain>
    </source>
</reference>
<sequence length="216" mass="25225">MLPITWILSIPVLGQERQYRDPLQPEKGHWQIQTNPAANTTVIQFFDGQNQQIYQEKMTGKYIRLTDRNIAKINQLFDQIASKTIVLAQVESEPLSSPAFRKLAFQNNKKQSWRENESSASPLNVAASLKVHAFQIYNTDKVELNFRNPDQKRVIIQVFTQDRYSIYKEITREIDYKRSFDFTAIGYGKYKLVVSPLKGRPRFMKQIEIKPGRQLL</sequence>
<dbReference type="Proteomes" id="UP000514509">
    <property type="component" value="Chromosome"/>
</dbReference>
<proteinExistence type="predicted"/>
<dbReference type="AlphaFoldDB" id="A0A7L7L9Z6"/>